<reference evidence="1 2" key="1">
    <citation type="journal article" date="2021" name="Pathogens">
        <title>Isolation and Characterization of Kingella bonacorsii sp. nov., A Novel Kingella Species Detected in a Stable Periodontitis Subject.</title>
        <authorList>
            <person name="Antezack A."/>
            <person name="Boxberger M."/>
            <person name="Rolland C."/>
            <person name="Monnet-Corti V."/>
            <person name="La Scola B."/>
        </authorList>
    </citation>
    <scope>NUCLEOTIDE SEQUENCE [LARGE SCALE GENOMIC DNA]</scope>
    <source>
        <strain evidence="1 2">Marseille-Q4569</strain>
    </source>
</reference>
<dbReference type="EMBL" id="JAEHNZ010000002">
    <property type="protein sequence ID" value="MBK0396529.1"/>
    <property type="molecule type" value="Genomic_DNA"/>
</dbReference>
<name>A0ABS1BTC2_9NEIS</name>
<gene>
    <name evidence="1" type="ORF">JDW22_08065</name>
</gene>
<dbReference type="PROSITE" id="PS51257">
    <property type="entry name" value="PROKAR_LIPOPROTEIN"/>
    <property type="match status" value="1"/>
</dbReference>
<keyword evidence="2" id="KW-1185">Reference proteome</keyword>
<accession>A0ABS1BTC2</accession>
<organism evidence="1 2">
    <name type="scientific">Kingella bonacorsii</name>
    <dbReference type="NCBI Taxonomy" id="2796361"/>
    <lineage>
        <taxon>Bacteria</taxon>
        <taxon>Pseudomonadati</taxon>
        <taxon>Pseudomonadota</taxon>
        <taxon>Betaproteobacteria</taxon>
        <taxon>Neisseriales</taxon>
        <taxon>Neisseriaceae</taxon>
        <taxon>Kingella</taxon>
    </lineage>
</organism>
<proteinExistence type="predicted"/>
<dbReference type="RefSeq" id="WP_003793086.1">
    <property type="nucleotide sequence ID" value="NZ_JAEHNZ010000002.1"/>
</dbReference>
<evidence type="ECO:0000313" key="1">
    <source>
        <dbReference type="EMBL" id="MBK0396529.1"/>
    </source>
</evidence>
<evidence type="ECO:0008006" key="3">
    <source>
        <dbReference type="Google" id="ProtNLM"/>
    </source>
</evidence>
<dbReference type="Proteomes" id="UP000614058">
    <property type="component" value="Unassembled WGS sequence"/>
</dbReference>
<evidence type="ECO:0000313" key="2">
    <source>
        <dbReference type="Proteomes" id="UP000614058"/>
    </source>
</evidence>
<comment type="caution">
    <text evidence="1">The sequence shown here is derived from an EMBL/GenBank/DDBJ whole genome shotgun (WGS) entry which is preliminary data.</text>
</comment>
<sequence length="82" mass="9305">MLKHTLLSLVLAASLTGCVTYGTQHFNPTPEQSAAMEADSRAVQAAERAERRERRAERREEMMDEADAINRAYGNRKVYILH</sequence>
<dbReference type="GeneID" id="84907892"/>
<protein>
    <recommendedName>
        <fullName evidence="3">Lipoprotein</fullName>
    </recommendedName>
</protein>